<reference evidence="4" key="1">
    <citation type="submission" date="2013-05" db="EMBL/GenBank/DDBJ databases">
        <title>The Genome sequence of Mucor circinelloides f. circinelloides 1006PhL.</title>
        <authorList>
            <consortium name="The Broad Institute Genomics Platform"/>
            <person name="Cuomo C."/>
            <person name="Earl A."/>
            <person name="Findley K."/>
            <person name="Lee S.C."/>
            <person name="Walker B."/>
            <person name="Young S."/>
            <person name="Zeng Q."/>
            <person name="Gargeya S."/>
            <person name="Fitzgerald M."/>
            <person name="Haas B."/>
            <person name="Abouelleil A."/>
            <person name="Allen A.W."/>
            <person name="Alvarado L."/>
            <person name="Arachchi H.M."/>
            <person name="Berlin A.M."/>
            <person name="Chapman S.B."/>
            <person name="Gainer-Dewar J."/>
            <person name="Goldberg J."/>
            <person name="Griggs A."/>
            <person name="Gujja S."/>
            <person name="Hansen M."/>
            <person name="Howarth C."/>
            <person name="Imamovic A."/>
            <person name="Ireland A."/>
            <person name="Larimer J."/>
            <person name="McCowan C."/>
            <person name="Murphy C."/>
            <person name="Pearson M."/>
            <person name="Poon T.W."/>
            <person name="Priest M."/>
            <person name="Roberts A."/>
            <person name="Saif S."/>
            <person name="Shea T."/>
            <person name="Sisk P."/>
            <person name="Sykes S."/>
            <person name="Wortman J."/>
            <person name="Nusbaum C."/>
            <person name="Birren B."/>
        </authorList>
    </citation>
    <scope>NUCLEOTIDE SEQUENCE [LARGE SCALE GENOMIC DNA]</scope>
    <source>
        <strain evidence="4">1006PhL</strain>
    </source>
</reference>
<feature type="compositionally biased region" description="Basic residues" evidence="2">
    <location>
        <begin position="469"/>
        <end position="478"/>
    </location>
</feature>
<feature type="coiled-coil region" evidence="1">
    <location>
        <begin position="295"/>
        <end position="357"/>
    </location>
</feature>
<sequence>MFSKSKRFPEGSNRMMNVSCITELVLLPPPVYFSAGKEYIPGPGEYEVLMDDSGRHKRYGFLTQTNRFPEGPDPSVSCEFYSNNNESTTTSLSISSTTSSNRTSDESRSSPRKASISPTDTINPFEKYRYAMQKEIETLQAKTRKMDSTIHTLETEKNDTKALLLDRDQELADLRSKNAMLQKTASILLHIQRQEKSTKAAQLQKRIEQLEEALQSSQIEHQKQLQEKDQAIQVLRLEVDTHKQSVCDLEKARQSSREEHALLEAQVHTLTAQLSESQSDVALQALQTSKLEHKLQDMTQSISSLSQQLETQTAENVSLKQANHDLTFQLQARQELIQKLESRLVLKDEEIDALLNTIDERDRALQESTSKIEVLDERFTVYRDYMDTTVVPHLRGQTKAMEEMHIKELNQMLTELHEAKRFMNKQAQSMDLLKSSVHWLNVQNTQLKSLIHTMHQEHQSQWAINKRHYSQQGSKKHQLHQEEQDDNDDTISFSSKSTVSNYQDNLSNHRMYHSPYLMYRITNFSCMYATVDSSTIVLNDSGFGILTEEIK</sequence>
<organism evidence="3 4">
    <name type="scientific">Mucor circinelloides f. circinelloides (strain 1006PhL)</name>
    <name type="common">Mucormycosis agent</name>
    <name type="synonym">Calyptromyces circinelloides</name>
    <dbReference type="NCBI Taxonomy" id="1220926"/>
    <lineage>
        <taxon>Eukaryota</taxon>
        <taxon>Fungi</taxon>
        <taxon>Fungi incertae sedis</taxon>
        <taxon>Mucoromycota</taxon>
        <taxon>Mucoromycotina</taxon>
        <taxon>Mucoromycetes</taxon>
        <taxon>Mucorales</taxon>
        <taxon>Mucorineae</taxon>
        <taxon>Mucoraceae</taxon>
        <taxon>Mucor</taxon>
    </lineage>
</organism>
<evidence type="ECO:0000256" key="2">
    <source>
        <dbReference type="SAM" id="MobiDB-lite"/>
    </source>
</evidence>
<dbReference type="AlphaFoldDB" id="S2IXJ1"/>
<dbReference type="EMBL" id="KE124114">
    <property type="protein sequence ID" value="EPB82441.1"/>
    <property type="molecule type" value="Genomic_DNA"/>
</dbReference>
<feature type="region of interest" description="Disordered" evidence="2">
    <location>
        <begin position="87"/>
        <end position="121"/>
    </location>
</feature>
<name>S2IXJ1_MUCC1</name>
<proteinExistence type="predicted"/>
<keyword evidence="1" id="KW-0175">Coiled coil</keyword>
<accession>S2IXJ1</accession>
<dbReference type="Proteomes" id="UP000014254">
    <property type="component" value="Unassembled WGS sequence"/>
</dbReference>
<evidence type="ECO:0000256" key="1">
    <source>
        <dbReference type="SAM" id="Coils"/>
    </source>
</evidence>
<protein>
    <submittedName>
        <fullName evidence="3">Uncharacterized protein</fullName>
    </submittedName>
</protein>
<dbReference type="eggNOG" id="ENOG502RX68">
    <property type="taxonomic scope" value="Eukaryota"/>
</dbReference>
<dbReference type="VEuPathDB" id="FungiDB:HMPREF1544_10828"/>
<dbReference type="OrthoDB" id="419631at2759"/>
<keyword evidence="4" id="KW-1185">Reference proteome</keyword>
<dbReference type="InParanoid" id="S2IXJ1"/>
<dbReference type="OMA" id="KPQEIDR"/>
<feature type="coiled-coil region" evidence="1">
    <location>
        <begin position="193"/>
        <end position="227"/>
    </location>
</feature>
<feature type="compositionally biased region" description="Low complexity" evidence="2">
    <location>
        <begin position="87"/>
        <end position="102"/>
    </location>
</feature>
<evidence type="ECO:0000313" key="3">
    <source>
        <dbReference type="EMBL" id="EPB82441.1"/>
    </source>
</evidence>
<gene>
    <name evidence="3" type="ORF">HMPREF1544_10828</name>
</gene>
<evidence type="ECO:0000313" key="4">
    <source>
        <dbReference type="Proteomes" id="UP000014254"/>
    </source>
</evidence>
<feature type="region of interest" description="Disordered" evidence="2">
    <location>
        <begin position="469"/>
        <end position="494"/>
    </location>
</feature>